<dbReference type="InterPro" id="IPR023753">
    <property type="entry name" value="FAD/NAD-binding_dom"/>
</dbReference>
<feature type="domain" description="FAD/NAD(P)-binding" evidence="2">
    <location>
        <begin position="145"/>
        <end position="452"/>
    </location>
</feature>
<dbReference type="PRINTS" id="PR00419">
    <property type="entry name" value="ADXRDTASE"/>
</dbReference>
<evidence type="ECO:0000256" key="1">
    <source>
        <dbReference type="SAM" id="MobiDB-lite"/>
    </source>
</evidence>
<evidence type="ECO:0000313" key="5">
    <source>
        <dbReference type="Proteomes" id="UP000001882"/>
    </source>
</evidence>
<dbReference type="Gene3D" id="1.10.1060.10">
    <property type="entry name" value="Alpha-helical ferredoxin"/>
    <property type="match status" value="1"/>
</dbReference>
<feature type="domain" description="Dihydroprymidine dehydrogenase" evidence="3">
    <location>
        <begin position="25"/>
        <end position="131"/>
    </location>
</feature>
<dbReference type="PANTHER" id="PTHR42783">
    <property type="entry name" value="GLUTAMATE SYNTHASE [NADPH] SMALL CHAIN"/>
    <property type="match status" value="1"/>
</dbReference>
<reference evidence="4 5" key="1">
    <citation type="journal article" date="2007" name="Appl. Environ. Microbiol.">
        <title>Isolation of key methanogens for global methane emission from rice paddy fields: a novel isolate affiliated with the clone cluster rice cluster I.</title>
        <authorList>
            <person name="Sakai S."/>
            <person name="Imachi H."/>
            <person name="Sekiguchi Y."/>
            <person name="Ohashi A."/>
            <person name="Harada H."/>
            <person name="Kamagata Y."/>
        </authorList>
    </citation>
    <scope>NUCLEOTIDE SEQUENCE [LARGE SCALE GENOMIC DNA]</scope>
    <source>
        <strain evidence="5">DSM 17711 / JCM 13418 / NBRC 101707 / SANAE</strain>
    </source>
</reference>
<dbReference type="NCBIfam" id="TIGR01316">
    <property type="entry name" value="gltA"/>
    <property type="match status" value="1"/>
</dbReference>
<dbReference type="SUPFAM" id="SSF46548">
    <property type="entry name" value="alpha-helical ferredoxin"/>
    <property type="match status" value="1"/>
</dbReference>
<reference evidence="5" key="3">
    <citation type="journal article" date="2011" name="PLoS ONE">
        <title>Genome sequence of a mesophilic hydrogenotrophic methanogen Methanocella paludicola, the first cultivated representative of the order Methanocellales.</title>
        <authorList>
            <person name="Sakai S."/>
            <person name="Takaki Y."/>
            <person name="Shimamura S."/>
            <person name="Sekine M."/>
            <person name="Tajima T."/>
            <person name="Kosugi H."/>
            <person name="Ichikawa N."/>
            <person name="Tasumi E."/>
            <person name="Hiraki A.T."/>
            <person name="Shimizu A."/>
            <person name="Kato Y."/>
            <person name="Nishiko R."/>
            <person name="Mori K."/>
            <person name="Fujita N."/>
            <person name="Imachi H."/>
            <person name="Takai K."/>
        </authorList>
    </citation>
    <scope>NUCLEOTIDE SEQUENCE [LARGE SCALE GENOMIC DNA]</scope>
    <source>
        <strain evidence="5">DSM 17711 / JCM 13418 / NBRC 101707 / SANAE</strain>
    </source>
</reference>
<dbReference type="InterPro" id="IPR009051">
    <property type="entry name" value="Helical_ferredxn"/>
</dbReference>
<dbReference type="Gene3D" id="3.50.50.60">
    <property type="entry name" value="FAD/NAD(P)-binding domain"/>
    <property type="match status" value="2"/>
</dbReference>
<dbReference type="InParanoid" id="D1YX89"/>
<dbReference type="AlphaFoldDB" id="D1YX89"/>
<dbReference type="InterPro" id="IPR028261">
    <property type="entry name" value="DPD_II"/>
</dbReference>
<dbReference type="OrthoDB" id="27922at2157"/>
<dbReference type="InterPro" id="IPR036188">
    <property type="entry name" value="FAD/NAD-bd_sf"/>
</dbReference>
<dbReference type="GO" id="GO:0051536">
    <property type="term" value="F:iron-sulfur cluster binding"/>
    <property type="evidence" value="ECO:0007669"/>
    <property type="project" value="InterPro"/>
</dbReference>
<reference evidence="4 5" key="2">
    <citation type="journal article" date="2008" name="Int. J. Syst. Evol. Microbiol.">
        <title>Methanocella paludicola gen. nov., sp. nov., a methane-producing archaeon, the first isolate of the lineage 'Rice Cluster I', and proposal of the new archaeal order Methanocellales ord. nov.</title>
        <authorList>
            <person name="Sakai S."/>
            <person name="Imachi H."/>
            <person name="Hanada S."/>
            <person name="Ohashi A."/>
            <person name="Harada H."/>
            <person name="Kamagata Y."/>
        </authorList>
    </citation>
    <scope>NUCLEOTIDE SEQUENCE [LARGE SCALE GENOMIC DNA]</scope>
    <source>
        <strain evidence="5">DSM 17711 / JCM 13418 / NBRC 101707 / SANAE</strain>
    </source>
</reference>
<protein>
    <submittedName>
        <fullName evidence="4">Glutamate synthase</fullName>
    </submittedName>
</protein>
<dbReference type="PATRIC" id="fig|304371.9.peg.1019"/>
<dbReference type="Pfam" id="PF14691">
    <property type="entry name" value="Fer4_20"/>
    <property type="match status" value="1"/>
</dbReference>
<organism evidence="4 5">
    <name type="scientific">Methanocella paludicola (strain DSM 17711 / JCM 13418 / NBRC 101707 / SANAE)</name>
    <dbReference type="NCBI Taxonomy" id="304371"/>
    <lineage>
        <taxon>Archaea</taxon>
        <taxon>Methanobacteriati</taxon>
        <taxon>Methanobacteriota</taxon>
        <taxon>Stenosarchaea group</taxon>
        <taxon>Methanomicrobia</taxon>
        <taxon>Methanocellales</taxon>
        <taxon>Methanocellaceae</taxon>
        <taxon>Methanocella</taxon>
    </lineage>
</organism>
<sequence length="468" mass="50934">MPKLPSAKIDRRRRMPMKEQAPSERTKNFAEVALGYTGEEAMKEAQRCLQCDAPMCKEGCPVGIDIPKFVHETAEGRFDEALKTLKDTNNLPAICGRVCPQESQCEKKCILGMKWNPLAIGRLERFIADRDEAITSVDITTNGRKVAVVGSGPAGLTAAADLARMGYSVTIFEALHKPGGVLVYGIPEFRLPKAIVEKEVEYVKGLGVEIRLNSIIGKTITIDEIFAQGYEAVFVGSGAGLPTFMHIPGENLNGVYSANEFLTRVNLMKAFLFPEYDTPLKRGKSVAVVGGGNVAMDAARTAKRLGAEHVYLIYRRGEEEMPARREELEHAKEEGIEFKLLMNPTKIIGDDKRNVKAIECVCMELGPPDESGRRSPVCKEGSETTLDVDTVIIAIGTSPNPLIVKTTPGLKTGKHGVLEVEPYTFKTSREGVFAGGDIVSGAATVISAMGQAKEAARAIDEYIQNKDN</sequence>
<dbReference type="Pfam" id="PF07992">
    <property type="entry name" value="Pyr_redox_2"/>
    <property type="match status" value="1"/>
</dbReference>
<dbReference type="PANTHER" id="PTHR42783:SF3">
    <property type="entry name" value="GLUTAMATE SYNTHASE [NADPH] SMALL CHAIN-RELATED"/>
    <property type="match status" value="1"/>
</dbReference>
<gene>
    <name evidence="4" type="ordered locus">MCP_0989</name>
</gene>
<dbReference type="EMBL" id="AP011532">
    <property type="protein sequence ID" value="BAI61061.1"/>
    <property type="molecule type" value="Genomic_DNA"/>
</dbReference>
<dbReference type="KEGG" id="mpd:MCP_0989"/>
<accession>D1YX89</accession>
<dbReference type="Proteomes" id="UP000001882">
    <property type="component" value="Chromosome"/>
</dbReference>
<keyword evidence="5" id="KW-1185">Reference proteome</keyword>
<evidence type="ECO:0000259" key="3">
    <source>
        <dbReference type="Pfam" id="PF14691"/>
    </source>
</evidence>
<name>D1YX89_METPS</name>
<proteinExistence type="predicted"/>
<feature type="region of interest" description="Disordered" evidence="1">
    <location>
        <begin position="1"/>
        <end position="25"/>
    </location>
</feature>
<evidence type="ECO:0000313" key="4">
    <source>
        <dbReference type="EMBL" id="BAI61061.1"/>
    </source>
</evidence>
<dbReference type="GO" id="GO:0016491">
    <property type="term" value="F:oxidoreductase activity"/>
    <property type="evidence" value="ECO:0007669"/>
    <property type="project" value="InterPro"/>
</dbReference>
<dbReference type="InterPro" id="IPR006004">
    <property type="entry name" value="SudA-like"/>
</dbReference>
<dbReference type="STRING" id="304371.MCP_0989"/>
<dbReference type="SUPFAM" id="SSF51971">
    <property type="entry name" value="Nucleotide-binding domain"/>
    <property type="match status" value="1"/>
</dbReference>
<dbReference type="eggNOG" id="arCOG01292">
    <property type="taxonomic scope" value="Archaea"/>
</dbReference>
<evidence type="ECO:0000259" key="2">
    <source>
        <dbReference type="Pfam" id="PF07992"/>
    </source>
</evidence>